<reference evidence="12" key="4">
    <citation type="submission" date="2020-06" db="EMBL/GenBank/DDBJ databases">
        <title>REHAB project genomes.</title>
        <authorList>
            <person name="Shaw L.P."/>
        </authorList>
    </citation>
    <scope>NUCLEOTIDE SEQUENCE [LARGE SCALE GENOMIC DNA]</scope>
    <source>
        <strain evidence="12">RHBSTW-00370</strain>
    </source>
</reference>
<dbReference type="EMBL" id="NEFA01000027">
    <property type="protein sequence ID" value="OYR00784.1"/>
    <property type="molecule type" value="Genomic_DNA"/>
</dbReference>
<evidence type="ECO:0000313" key="6">
    <source>
        <dbReference type="EMBL" id="EMN4145135.1"/>
    </source>
</evidence>
<dbReference type="AlphaFoldDB" id="A0A0D7LE36"/>
<organism evidence="8 10">
    <name type="scientific">Citrobacter freundii</name>
    <dbReference type="NCBI Taxonomy" id="546"/>
    <lineage>
        <taxon>Bacteria</taxon>
        <taxon>Pseudomonadati</taxon>
        <taxon>Pseudomonadota</taxon>
        <taxon>Gammaproteobacteria</taxon>
        <taxon>Enterobacterales</taxon>
        <taxon>Enterobacteriaceae</taxon>
        <taxon>Citrobacter</taxon>
        <taxon>Citrobacter freundii complex</taxon>
    </lineage>
</organism>
<dbReference type="EMBL" id="OW995941">
    <property type="protein sequence ID" value="CAH6608929.1"/>
    <property type="molecule type" value="Genomic_DNA"/>
</dbReference>
<accession>A0A0D7LE36</accession>
<sequence>MSVGIDHFVMSLYEFFGRKMKIYKIVIIIAGLFVLQGCDSQETKVKKLLKCGLAVNEIGNSLAQENYEKNGVTAIFGRSPPHISSYDMMRIGQDARDELWMNGRNRRGEAQRIIEEYEESYCVDIHQVPDDENIKKLKLMLRL</sequence>
<evidence type="ECO:0000313" key="2">
    <source>
        <dbReference type="EMBL" id="CAH6608929.1"/>
    </source>
</evidence>
<evidence type="ECO:0000313" key="9">
    <source>
        <dbReference type="EMBL" id="QLV31938.1"/>
    </source>
</evidence>
<dbReference type="Proteomes" id="UP001279522">
    <property type="component" value="Unassembled WGS sequence"/>
</dbReference>
<dbReference type="Proteomes" id="UP000789647">
    <property type="component" value="Chromosome"/>
</dbReference>
<dbReference type="EMBL" id="CP032184">
    <property type="protein sequence ID" value="AXZ46989.1"/>
    <property type="molecule type" value="Genomic_DNA"/>
</dbReference>
<gene>
    <name evidence="2" type="ORF">AI2935V1_3828</name>
    <name evidence="1" type="ORF">AM363_08495</name>
    <name evidence="8" type="ORF">B9P89_19905</name>
    <name evidence="9" type="ORF">HV178_19005</name>
    <name evidence="7" type="ORF">KV121_001118</name>
    <name evidence="3" type="ORF">KY227_001061</name>
    <name evidence="5" type="ORF">P7U51_000893</name>
    <name evidence="6" type="ORF">PQQ21_002393</name>
    <name evidence="4" type="ORF">SGX49_005167</name>
</gene>
<dbReference type="OrthoDB" id="6631270at2"/>
<evidence type="ECO:0000313" key="4">
    <source>
        <dbReference type="EMBL" id="ELV3682663.1"/>
    </source>
</evidence>
<dbReference type="EMBL" id="CP056573">
    <property type="protein sequence ID" value="QLV31938.1"/>
    <property type="molecule type" value="Genomic_DNA"/>
</dbReference>
<dbReference type="EMBL" id="ABOSXX010000051">
    <property type="protein sequence ID" value="ELV3682663.1"/>
    <property type="molecule type" value="Genomic_DNA"/>
</dbReference>
<dbReference type="Proteomes" id="UP000215827">
    <property type="component" value="Unassembled WGS sequence"/>
</dbReference>
<protein>
    <submittedName>
        <fullName evidence="8">Uncharacterized protein</fullName>
    </submittedName>
</protein>
<evidence type="ECO:0000313" key="10">
    <source>
        <dbReference type="Proteomes" id="UP000215827"/>
    </source>
</evidence>
<evidence type="ECO:0000313" key="1">
    <source>
        <dbReference type="EMBL" id="AXZ46989.1"/>
    </source>
</evidence>
<evidence type="ECO:0000313" key="7">
    <source>
        <dbReference type="EMBL" id="HBH7041097.1"/>
    </source>
</evidence>
<reference evidence="2" key="7">
    <citation type="submission" date="2022-05" db="EMBL/GenBank/DDBJ databases">
        <authorList>
            <person name="Alioto T."/>
            <person name="Alioto T."/>
            <person name="Gomez Garrido J."/>
        </authorList>
    </citation>
    <scope>NUCLEOTIDE SEQUENCE</scope>
    <source>
        <strain evidence="2">112</strain>
    </source>
</reference>
<dbReference type="EMBL" id="DAESCB010000002">
    <property type="protein sequence ID" value="HBH7041097.1"/>
    <property type="molecule type" value="Genomic_DNA"/>
</dbReference>
<reference evidence="7" key="2">
    <citation type="journal article" date="2018" name="Genome Biol.">
        <title>SKESA: strategic k-mer extension for scrupulous assemblies.</title>
        <authorList>
            <person name="Souvorov A."/>
            <person name="Agarwala R."/>
            <person name="Lipman D.J."/>
        </authorList>
    </citation>
    <scope>NUCLEOTIDE SEQUENCE</scope>
    <source>
        <strain evidence="7">91871</strain>
    </source>
</reference>
<reference evidence="9" key="5">
    <citation type="journal article" date="2021" name="Microb. Genom.">
        <title>A genomic epidemiological study shows that prevalence of antimicrobial resistance in Enterobacterales is associated with the livestock host, as well as antimicrobial usage.</title>
        <authorList>
            <person name="AbuOun M."/>
            <person name="Jones H."/>
            <person name="Stubberfield E."/>
            <person name="Gilson D."/>
            <person name="Shaw L.P."/>
            <person name="Hubbard A.T.M."/>
            <person name="Chau K.K."/>
            <person name="Sebra R."/>
            <person name="Peto T.E.A."/>
            <person name="Crook D.W."/>
            <person name="Read D.S."/>
            <person name="Gweon H.S."/>
            <person name="Walker A.S."/>
            <person name="Stoesser N."/>
            <person name="Smith R.P."/>
            <person name="Anjum M.F."/>
            <person name="On Behalf Of The Rehab Consortium."/>
        </authorList>
    </citation>
    <scope>NUCLEOTIDE SEQUENCE</scope>
    <source>
        <strain evidence="9">RHBSTW-00370</strain>
    </source>
</reference>
<evidence type="ECO:0000313" key="3">
    <source>
        <dbReference type="EMBL" id="EHT9938024.1"/>
    </source>
</evidence>
<dbReference type="Proteomes" id="UP001169574">
    <property type="component" value="Unassembled WGS sequence"/>
</dbReference>
<evidence type="ECO:0000313" key="12">
    <source>
        <dbReference type="Proteomes" id="UP000512222"/>
    </source>
</evidence>
<reference evidence="1 11" key="3">
    <citation type="submission" date="2018-09" db="EMBL/GenBank/DDBJ databases">
        <title>Whole genome sequencing of Citrobacter freundii AR_0116.</title>
        <authorList>
            <person name="Conlan S."/>
            <person name="Thomas P.J."/>
            <person name="Mullikin J."/>
            <person name="Frank K.M."/>
            <person name="Segre J.A."/>
        </authorList>
    </citation>
    <scope>NUCLEOTIDE SEQUENCE [LARGE SCALE GENOMIC DNA]</scope>
    <source>
        <strain evidence="1 11">AR_0116</strain>
    </source>
</reference>
<dbReference type="GeneID" id="87002459"/>
<reference evidence="5" key="8">
    <citation type="submission" date="2024-02" db="EMBL/GenBank/DDBJ databases">
        <authorList>
            <consortium name="Clinical and Environmental Microbiology Branch: Whole genome sequencing antimicrobial resistance pathogens in the healthcare setting"/>
        </authorList>
    </citation>
    <scope>NUCLEOTIDE SEQUENCE</scope>
    <source>
        <strain evidence="3">2021DK-00049</strain>
        <strain evidence="6">2023GN-00102</strain>
        <strain evidence="4">2023GN-00287</strain>
        <strain evidence="5">Whole organism</strain>
    </source>
</reference>
<proteinExistence type="predicted"/>
<dbReference type="Proteomes" id="UP000512222">
    <property type="component" value="Chromosome"/>
</dbReference>
<name>A0A0D7LE36_CITFR</name>
<dbReference type="RefSeq" id="WP_003838647.1">
    <property type="nucleotide sequence ID" value="NZ_BGLH01000027.1"/>
</dbReference>
<evidence type="ECO:0000313" key="11">
    <source>
        <dbReference type="Proteomes" id="UP000263627"/>
    </source>
</evidence>
<dbReference type="EMBL" id="ABBJDF010000004">
    <property type="protein sequence ID" value="EHT9938024.1"/>
    <property type="molecule type" value="Genomic_DNA"/>
</dbReference>
<dbReference type="Proteomes" id="UP000885148">
    <property type="component" value="Unassembled WGS sequence"/>
</dbReference>
<evidence type="ECO:0000313" key="8">
    <source>
        <dbReference type="EMBL" id="OYR00784.1"/>
    </source>
</evidence>
<dbReference type="EMBL" id="ABKLER030000008">
    <property type="protein sequence ID" value="EMN4145135.1"/>
    <property type="molecule type" value="Genomic_DNA"/>
</dbReference>
<reference evidence="7" key="6">
    <citation type="submission" date="2021-07" db="EMBL/GenBank/DDBJ databases">
        <authorList>
            <consortium name="NCBI Pathogen Detection Project"/>
        </authorList>
    </citation>
    <scope>NUCLEOTIDE SEQUENCE</scope>
    <source>
        <strain evidence="7">91871</strain>
    </source>
</reference>
<dbReference type="EMBL" id="ABLGCN030000002">
    <property type="protein sequence ID" value="EMM7456433.1"/>
    <property type="molecule type" value="Genomic_DNA"/>
</dbReference>
<dbReference type="Proteomes" id="UP000263627">
    <property type="component" value="Chromosome"/>
</dbReference>
<reference evidence="8 10" key="1">
    <citation type="submission" date="2017-04" db="EMBL/GenBank/DDBJ databases">
        <title>Emergence of KPC-2-producing Citrobacter isolates from sediments of a Chinese river.</title>
        <authorList>
            <person name="Zheng B."/>
        </authorList>
    </citation>
    <scope>NUCLEOTIDE SEQUENCE [LARGE SCALE GENOMIC DNA]</scope>
    <source>
        <strain evidence="8 10">C191</strain>
    </source>
</reference>
<evidence type="ECO:0000313" key="5">
    <source>
        <dbReference type="EMBL" id="EMM7456433.1"/>
    </source>
</evidence>